<accession>V4ALC9</accession>
<dbReference type="KEGG" id="lgi:LOTGIDRAFT_175142"/>
<feature type="compositionally biased region" description="Polar residues" evidence="2">
    <location>
        <begin position="124"/>
        <end position="133"/>
    </location>
</feature>
<dbReference type="RefSeq" id="XP_009053740.1">
    <property type="nucleotide sequence ID" value="XM_009055492.1"/>
</dbReference>
<dbReference type="HOGENOM" id="CLU_1344623_0_0_1"/>
<evidence type="ECO:0000256" key="2">
    <source>
        <dbReference type="SAM" id="MobiDB-lite"/>
    </source>
</evidence>
<dbReference type="GeneID" id="20243033"/>
<feature type="domain" description="CCHC-type" evidence="3">
    <location>
        <begin position="176"/>
        <end position="191"/>
    </location>
</feature>
<dbReference type="InterPro" id="IPR001878">
    <property type="entry name" value="Znf_CCHC"/>
</dbReference>
<keyword evidence="1" id="KW-0863">Zinc-finger</keyword>
<dbReference type="EMBL" id="KB201636">
    <property type="protein sequence ID" value="ESO95565.1"/>
    <property type="molecule type" value="Genomic_DNA"/>
</dbReference>
<evidence type="ECO:0000259" key="3">
    <source>
        <dbReference type="PROSITE" id="PS50158"/>
    </source>
</evidence>
<proteinExistence type="predicted"/>
<dbReference type="OrthoDB" id="6120428at2759"/>
<feature type="region of interest" description="Disordered" evidence="2">
    <location>
        <begin position="107"/>
        <end position="133"/>
    </location>
</feature>
<dbReference type="AlphaFoldDB" id="V4ALC9"/>
<gene>
    <name evidence="4" type="ORF">LOTGIDRAFT_175142</name>
</gene>
<evidence type="ECO:0000256" key="1">
    <source>
        <dbReference type="PROSITE-ProRule" id="PRU00047"/>
    </source>
</evidence>
<reference evidence="4 5" key="1">
    <citation type="journal article" date="2013" name="Nature">
        <title>Insights into bilaterian evolution from three spiralian genomes.</title>
        <authorList>
            <person name="Simakov O."/>
            <person name="Marletaz F."/>
            <person name="Cho S.J."/>
            <person name="Edsinger-Gonzales E."/>
            <person name="Havlak P."/>
            <person name="Hellsten U."/>
            <person name="Kuo D.H."/>
            <person name="Larsson T."/>
            <person name="Lv J."/>
            <person name="Arendt D."/>
            <person name="Savage R."/>
            <person name="Osoegawa K."/>
            <person name="de Jong P."/>
            <person name="Grimwood J."/>
            <person name="Chapman J.A."/>
            <person name="Shapiro H."/>
            <person name="Aerts A."/>
            <person name="Otillar R.P."/>
            <person name="Terry A.Y."/>
            <person name="Boore J.L."/>
            <person name="Grigoriev I.V."/>
            <person name="Lindberg D.R."/>
            <person name="Seaver E.C."/>
            <person name="Weisblat D.A."/>
            <person name="Putnam N.H."/>
            <person name="Rokhsar D.S."/>
        </authorList>
    </citation>
    <scope>NUCLEOTIDE SEQUENCE [LARGE SCALE GENOMIC DNA]</scope>
</reference>
<evidence type="ECO:0000313" key="5">
    <source>
        <dbReference type="Proteomes" id="UP000030746"/>
    </source>
</evidence>
<feature type="compositionally biased region" description="Basic residues" evidence="2">
    <location>
        <begin position="109"/>
        <end position="118"/>
    </location>
</feature>
<dbReference type="CTD" id="20243033"/>
<sequence length="204" mass="22609">MDGAPDSDIKDTLMQLTWKYEGNKIQYNFNSELDENLRQISWAIENKKFDYVEELMKVSQEKLHTRNKHIRIADSSEGGWDTVKQYEANPLASDSEDESRILKAEGRALRKRKNKKGNTGKSKVSNFSLPGPSSSFNQGQQFTQGQFGFGKMNSFRAYNGQGTGSSSGNGVVGGCCFACGQSGHFRRECPNIYHGTASGGANQK</sequence>
<dbReference type="InterPro" id="IPR036875">
    <property type="entry name" value="Znf_CCHC_sf"/>
</dbReference>
<dbReference type="SUPFAM" id="SSF57756">
    <property type="entry name" value="Retrovirus zinc finger-like domains"/>
    <property type="match status" value="1"/>
</dbReference>
<dbReference type="Proteomes" id="UP000030746">
    <property type="component" value="Unassembled WGS sequence"/>
</dbReference>
<dbReference type="Gene3D" id="4.10.60.10">
    <property type="entry name" value="Zinc finger, CCHC-type"/>
    <property type="match status" value="1"/>
</dbReference>
<dbReference type="SMART" id="SM00343">
    <property type="entry name" value="ZnF_C2HC"/>
    <property type="match status" value="1"/>
</dbReference>
<name>V4ALC9_LOTGI</name>
<protein>
    <recommendedName>
        <fullName evidence="3">CCHC-type domain-containing protein</fullName>
    </recommendedName>
</protein>
<keyword evidence="5" id="KW-1185">Reference proteome</keyword>
<organism evidence="4 5">
    <name type="scientific">Lottia gigantea</name>
    <name type="common">Giant owl limpet</name>
    <dbReference type="NCBI Taxonomy" id="225164"/>
    <lineage>
        <taxon>Eukaryota</taxon>
        <taxon>Metazoa</taxon>
        <taxon>Spiralia</taxon>
        <taxon>Lophotrochozoa</taxon>
        <taxon>Mollusca</taxon>
        <taxon>Gastropoda</taxon>
        <taxon>Patellogastropoda</taxon>
        <taxon>Lottioidea</taxon>
        <taxon>Lottiidae</taxon>
        <taxon>Lottia</taxon>
    </lineage>
</organism>
<keyword evidence="1" id="KW-0862">Zinc</keyword>
<dbReference type="PROSITE" id="PS50158">
    <property type="entry name" value="ZF_CCHC"/>
    <property type="match status" value="1"/>
</dbReference>
<dbReference type="GO" id="GO:0003676">
    <property type="term" value="F:nucleic acid binding"/>
    <property type="evidence" value="ECO:0007669"/>
    <property type="project" value="InterPro"/>
</dbReference>
<evidence type="ECO:0000313" key="4">
    <source>
        <dbReference type="EMBL" id="ESO95565.1"/>
    </source>
</evidence>
<dbReference type="GO" id="GO:0008270">
    <property type="term" value="F:zinc ion binding"/>
    <property type="evidence" value="ECO:0007669"/>
    <property type="project" value="UniProtKB-KW"/>
</dbReference>
<keyword evidence="1" id="KW-0479">Metal-binding</keyword>
<dbReference type="OMA" id="GEANHIR"/>
<dbReference type="Pfam" id="PF00098">
    <property type="entry name" value="zf-CCHC"/>
    <property type="match status" value="1"/>
</dbReference>